<protein>
    <recommendedName>
        <fullName evidence="3">Glyoxalase-like domain-containing protein</fullName>
    </recommendedName>
</protein>
<dbReference type="EMBL" id="AMGY01000005">
    <property type="protein sequence ID" value="EXJ82594.1"/>
    <property type="molecule type" value="Genomic_DNA"/>
</dbReference>
<reference evidence="1 2" key="1">
    <citation type="submission" date="2013-03" db="EMBL/GenBank/DDBJ databases">
        <title>The Genome Sequence of Capronia epimyces CBS 606.96.</title>
        <authorList>
            <consortium name="The Broad Institute Genomics Platform"/>
            <person name="Cuomo C."/>
            <person name="de Hoog S."/>
            <person name="Gorbushina A."/>
            <person name="Walker B."/>
            <person name="Young S.K."/>
            <person name="Zeng Q."/>
            <person name="Gargeya S."/>
            <person name="Fitzgerald M."/>
            <person name="Haas B."/>
            <person name="Abouelleil A."/>
            <person name="Allen A.W."/>
            <person name="Alvarado L."/>
            <person name="Arachchi H.M."/>
            <person name="Berlin A.M."/>
            <person name="Chapman S.B."/>
            <person name="Gainer-Dewar J."/>
            <person name="Goldberg J."/>
            <person name="Griggs A."/>
            <person name="Gujja S."/>
            <person name="Hansen M."/>
            <person name="Howarth C."/>
            <person name="Imamovic A."/>
            <person name="Ireland A."/>
            <person name="Larimer J."/>
            <person name="McCowan C."/>
            <person name="Murphy C."/>
            <person name="Pearson M."/>
            <person name="Poon T.W."/>
            <person name="Priest M."/>
            <person name="Roberts A."/>
            <person name="Saif S."/>
            <person name="Shea T."/>
            <person name="Sisk P."/>
            <person name="Sykes S."/>
            <person name="Wortman J."/>
            <person name="Nusbaum C."/>
            <person name="Birren B."/>
        </authorList>
    </citation>
    <scope>NUCLEOTIDE SEQUENCE [LARGE SCALE GENOMIC DNA]</scope>
    <source>
        <strain evidence="1 2">CBS 606.96</strain>
    </source>
</reference>
<dbReference type="AlphaFoldDB" id="W9YJZ7"/>
<organism evidence="1 2">
    <name type="scientific">Capronia epimyces CBS 606.96</name>
    <dbReference type="NCBI Taxonomy" id="1182542"/>
    <lineage>
        <taxon>Eukaryota</taxon>
        <taxon>Fungi</taxon>
        <taxon>Dikarya</taxon>
        <taxon>Ascomycota</taxon>
        <taxon>Pezizomycotina</taxon>
        <taxon>Eurotiomycetes</taxon>
        <taxon>Chaetothyriomycetidae</taxon>
        <taxon>Chaetothyriales</taxon>
        <taxon>Herpotrichiellaceae</taxon>
        <taxon>Capronia</taxon>
    </lineage>
</organism>
<evidence type="ECO:0000313" key="2">
    <source>
        <dbReference type="Proteomes" id="UP000019478"/>
    </source>
</evidence>
<evidence type="ECO:0008006" key="3">
    <source>
        <dbReference type="Google" id="ProtNLM"/>
    </source>
</evidence>
<dbReference type="HOGENOM" id="CLU_083994_0_0_1"/>
<dbReference type="RefSeq" id="XP_007734717.1">
    <property type="nucleotide sequence ID" value="XM_007736527.1"/>
</dbReference>
<comment type="caution">
    <text evidence="1">The sequence shown here is derived from an EMBL/GenBank/DDBJ whole genome shotgun (WGS) entry which is preliminary data.</text>
</comment>
<dbReference type="eggNOG" id="ENOG502RV13">
    <property type="taxonomic scope" value="Eukaryota"/>
</dbReference>
<proteinExistence type="predicted"/>
<gene>
    <name evidence="1" type="ORF">A1O3_06407</name>
</gene>
<sequence length="293" mass="32501">MTPDYGASRPPTAPTRLRQIALIARDLDRARYILTTILGTEVVFEDPAVAQWGLKNFLVAIGGDIIEVCSPCKPGTTVEKLLQKRGDGGYMVIMQTTDAAARRRYIESRGLAKVIYYHSHDEVECVQYHPKGIRGGVMPELDSHTPSSSNPTPLESSFSPWHACGPDYERYSATMRRHSHLRLAAATCRLAPGQTDTEAAARQWHEWFGIDRDGSELVFTNARLRFVPGVEGQPEGLESMVLAIKGKQRLEGILGRVRDEGLRLCADGWTDLLGVKWCFILEGEKEKGPGPKL</sequence>
<dbReference type="Proteomes" id="UP000019478">
    <property type="component" value="Unassembled WGS sequence"/>
</dbReference>
<dbReference type="SUPFAM" id="SSF54593">
    <property type="entry name" value="Glyoxalase/Bleomycin resistance protein/Dihydroxybiphenyl dioxygenase"/>
    <property type="match status" value="1"/>
</dbReference>
<evidence type="ECO:0000313" key="1">
    <source>
        <dbReference type="EMBL" id="EXJ82594.1"/>
    </source>
</evidence>
<dbReference type="OrthoDB" id="4179687at2759"/>
<dbReference type="Gene3D" id="3.10.180.10">
    <property type="entry name" value="2,3-Dihydroxybiphenyl 1,2-Dioxygenase, domain 1"/>
    <property type="match status" value="1"/>
</dbReference>
<name>W9YJZ7_9EURO</name>
<keyword evidence="2" id="KW-1185">Reference proteome</keyword>
<accession>W9YJZ7</accession>
<dbReference type="InterPro" id="IPR029068">
    <property type="entry name" value="Glyas_Bleomycin-R_OHBP_Dase"/>
</dbReference>
<dbReference type="GeneID" id="19170517"/>